<keyword evidence="2" id="KW-0805">Transcription regulation</keyword>
<dbReference type="InterPro" id="IPR036388">
    <property type="entry name" value="WH-like_DNA-bd_sf"/>
</dbReference>
<organism evidence="6 7">
    <name type="scientific">Lentibacter algarum</name>
    <dbReference type="NCBI Taxonomy" id="576131"/>
    <lineage>
        <taxon>Bacteria</taxon>
        <taxon>Pseudomonadati</taxon>
        <taxon>Pseudomonadota</taxon>
        <taxon>Alphaproteobacteria</taxon>
        <taxon>Rhodobacterales</taxon>
        <taxon>Roseobacteraceae</taxon>
        <taxon>Lentibacter</taxon>
    </lineage>
</organism>
<sequence length="300" mass="33299">MARRYLPSTQGLAALEALARLQSVTAAAQELNLTQSAVSRQLQAIETQLGVELFVRRAKRVSLTTAGQRYAEEVRRALDLLSNAALRLQTNPEGGTLNLAILPTFGMRWLLPRLPRFGRAHPDVTVNMNTRLGQFDFTGTDMDAALSFGKGDWPQCHSLWLENEAVLPMAAPAFLRETPVIEPADLVSLPLLHIQTRPNAWKDWFAEHGVATQGLAGTRYDQFSTILQAARHGLGVALLPEYLAREEEAEGRLEVVLDAPSPSRGAYYLVWPEEKHNTPALQAFCAWLKEEVEGEDLLPR</sequence>
<dbReference type="Gene3D" id="3.40.190.10">
    <property type="entry name" value="Periplasmic binding protein-like II"/>
    <property type="match status" value="2"/>
</dbReference>
<keyword evidence="4" id="KW-0804">Transcription</keyword>
<dbReference type="InterPro" id="IPR000847">
    <property type="entry name" value="LysR_HTH_N"/>
</dbReference>
<dbReference type="EMBL" id="FNPR01000002">
    <property type="protein sequence ID" value="SDY56448.1"/>
    <property type="molecule type" value="Genomic_DNA"/>
</dbReference>
<evidence type="ECO:0000259" key="5">
    <source>
        <dbReference type="PROSITE" id="PS50931"/>
    </source>
</evidence>
<evidence type="ECO:0000256" key="4">
    <source>
        <dbReference type="ARBA" id="ARBA00023163"/>
    </source>
</evidence>
<dbReference type="AlphaFoldDB" id="A0A1H3KXJ6"/>
<dbReference type="Proteomes" id="UP000199026">
    <property type="component" value="Unassembled WGS sequence"/>
</dbReference>
<dbReference type="InterPro" id="IPR005119">
    <property type="entry name" value="LysR_subst-bd"/>
</dbReference>
<dbReference type="InterPro" id="IPR036390">
    <property type="entry name" value="WH_DNA-bd_sf"/>
</dbReference>
<dbReference type="Pfam" id="PF03466">
    <property type="entry name" value="LysR_substrate"/>
    <property type="match status" value="1"/>
</dbReference>
<dbReference type="PRINTS" id="PR00039">
    <property type="entry name" value="HTHLYSR"/>
</dbReference>
<dbReference type="PANTHER" id="PTHR30537">
    <property type="entry name" value="HTH-TYPE TRANSCRIPTIONAL REGULATOR"/>
    <property type="match status" value="1"/>
</dbReference>
<dbReference type="PANTHER" id="PTHR30537:SF26">
    <property type="entry name" value="GLYCINE CLEAVAGE SYSTEM TRANSCRIPTIONAL ACTIVATOR"/>
    <property type="match status" value="1"/>
</dbReference>
<feature type="domain" description="HTH lysR-type" evidence="5">
    <location>
        <begin position="7"/>
        <end position="64"/>
    </location>
</feature>
<evidence type="ECO:0000256" key="1">
    <source>
        <dbReference type="ARBA" id="ARBA00009437"/>
    </source>
</evidence>
<accession>A0A1H3KXJ6</accession>
<evidence type="ECO:0000256" key="2">
    <source>
        <dbReference type="ARBA" id="ARBA00023015"/>
    </source>
</evidence>
<dbReference type="GO" id="GO:0043565">
    <property type="term" value="F:sequence-specific DNA binding"/>
    <property type="evidence" value="ECO:0007669"/>
    <property type="project" value="TreeGrafter"/>
</dbReference>
<proteinExistence type="inferred from homology"/>
<dbReference type="GO" id="GO:0003700">
    <property type="term" value="F:DNA-binding transcription factor activity"/>
    <property type="evidence" value="ECO:0007669"/>
    <property type="project" value="InterPro"/>
</dbReference>
<dbReference type="Gene3D" id="1.10.10.10">
    <property type="entry name" value="Winged helix-like DNA-binding domain superfamily/Winged helix DNA-binding domain"/>
    <property type="match status" value="1"/>
</dbReference>
<evidence type="ECO:0000256" key="3">
    <source>
        <dbReference type="ARBA" id="ARBA00023125"/>
    </source>
</evidence>
<dbReference type="STRING" id="576131.SAMN05444486_102793"/>
<dbReference type="SUPFAM" id="SSF53850">
    <property type="entry name" value="Periplasmic binding protein-like II"/>
    <property type="match status" value="1"/>
</dbReference>
<dbReference type="PROSITE" id="PS50931">
    <property type="entry name" value="HTH_LYSR"/>
    <property type="match status" value="1"/>
</dbReference>
<comment type="similarity">
    <text evidence="1">Belongs to the LysR transcriptional regulatory family.</text>
</comment>
<dbReference type="SUPFAM" id="SSF46785">
    <property type="entry name" value="Winged helix' DNA-binding domain"/>
    <property type="match status" value="1"/>
</dbReference>
<protein>
    <submittedName>
        <fullName evidence="6">Transcriptional regulator, LysR family</fullName>
    </submittedName>
</protein>
<gene>
    <name evidence="6" type="ORF">SAMN05444486_102793</name>
</gene>
<keyword evidence="3" id="KW-0238">DNA-binding</keyword>
<evidence type="ECO:0000313" key="6">
    <source>
        <dbReference type="EMBL" id="SDY56448.1"/>
    </source>
</evidence>
<keyword evidence="7" id="KW-1185">Reference proteome</keyword>
<dbReference type="InterPro" id="IPR058163">
    <property type="entry name" value="LysR-type_TF_proteobact-type"/>
</dbReference>
<dbReference type="GO" id="GO:0006351">
    <property type="term" value="P:DNA-templated transcription"/>
    <property type="evidence" value="ECO:0007669"/>
    <property type="project" value="TreeGrafter"/>
</dbReference>
<evidence type="ECO:0000313" key="7">
    <source>
        <dbReference type="Proteomes" id="UP000199026"/>
    </source>
</evidence>
<dbReference type="Pfam" id="PF00126">
    <property type="entry name" value="HTH_1"/>
    <property type="match status" value="1"/>
</dbReference>
<reference evidence="6 7" key="1">
    <citation type="submission" date="2016-10" db="EMBL/GenBank/DDBJ databases">
        <authorList>
            <person name="de Groot N.N."/>
        </authorList>
    </citation>
    <scope>NUCLEOTIDE SEQUENCE [LARGE SCALE GENOMIC DNA]</scope>
    <source>
        <strain evidence="6 7">DSM 24677</strain>
    </source>
</reference>
<name>A0A1H3KXJ6_9RHOB</name>